<evidence type="ECO:0000259" key="4">
    <source>
        <dbReference type="PROSITE" id="PS50887"/>
    </source>
</evidence>
<dbReference type="AlphaFoldDB" id="A0A1M7MMH1"/>
<dbReference type="Pfam" id="PF13377">
    <property type="entry name" value="Peripla_BP_3"/>
    <property type="match status" value="1"/>
</dbReference>
<evidence type="ECO:0000313" key="5">
    <source>
        <dbReference type="EMBL" id="SHM92118.1"/>
    </source>
</evidence>
<feature type="domain" description="GGDEF" evidence="4">
    <location>
        <begin position="511"/>
        <end position="642"/>
    </location>
</feature>
<dbReference type="GO" id="GO:0003700">
    <property type="term" value="F:DNA-binding transcription factor activity"/>
    <property type="evidence" value="ECO:0007669"/>
    <property type="project" value="TreeGrafter"/>
</dbReference>
<evidence type="ECO:0000256" key="1">
    <source>
        <dbReference type="ARBA" id="ARBA00023015"/>
    </source>
</evidence>
<dbReference type="SMART" id="SM00267">
    <property type="entry name" value="GGDEF"/>
    <property type="match status" value="1"/>
</dbReference>
<dbReference type="Gene3D" id="3.30.70.270">
    <property type="match status" value="1"/>
</dbReference>
<dbReference type="GO" id="GO:0000976">
    <property type="term" value="F:transcription cis-regulatory region binding"/>
    <property type="evidence" value="ECO:0007669"/>
    <property type="project" value="TreeGrafter"/>
</dbReference>
<reference evidence="5 6" key="1">
    <citation type="submission" date="2016-11" db="EMBL/GenBank/DDBJ databases">
        <authorList>
            <person name="Jaros S."/>
            <person name="Januszkiewicz K."/>
            <person name="Wedrychowicz H."/>
        </authorList>
    </citation>
    <scope>NUCLEOTIDE SEQUENCE [LARGE SCALE GENOMIC DNA]</scope>
    <source>
        <strain evidence="5 6">Y1</strain>
    </source>
</reference>
<keyword evidence="2" id="KW-0238">DNA-binding</keyword>
<dbReference type="PANTHER" id="PTHR30146:SF24">
    <property type="entry name" value="XYLOSE OPERON REGULATORY PROTEIN"/>
    <property type="match status" value="1"/>
</dbReference>
<dbReference type="InterPro" id="IPR046335">
    <property type="entry name" value="LacI/GalR-like_sensor"/>
</dbReference>
<gene>
    <name evidence="5" type="ORF">SAMN04487860_12429</name>
</gene>
<dbReference type="CDD" id="cd06267">
    <property type="entry name" value="PBP1_LacI_sugar_binding-like"/>
    <property type="match status" value="1"/>
</dbReference>
<dbReference type="InterPro" id="IPR000160">
    <property type="entry name" value="GGDEF_dom"/>
</dbReference>
<dbReference type="PROSITE" id="PS50887">
    <property type="entry name" value="GGDEF"/>
    <property type="match status" value="1"/>
</dbReference>
<evidence type="ECO:0000313" key="6">
    <source>
        <dbReference type="Proteomes" id="UP000184394"/>
    </source>
</evidence>
<dbReference type="InterPro" id="IPR043128">
    <property type="entry name" value="Rev_trsase/Diguanyl_cyclase"/>
</dbReference>
<dbReference type="InterPro" id="IPR028082">
    <property type="entry name" value="Peripla_BP_I"/>
</dbReference>
<dbReference type="Gene3D" id="3.40.50.2300">
    <property type="match status" value="2"/>
</dbReference>
<dbReference type="SUPFAM" id="SSF53822">
    <property type="entry name" value="Periplasmic binding protein-like I"/>
    <property type="match status" value="1"/>
</dbReference>
<dbReference type="Proteomes" id="UP000184394">
    <property type="component" value="Unassembled WGS sequence"/>
</dbReference>
<protein>
    <submittedName>
        <fullName evidence="5">Diguanylate cyclase (GGDEF) domain-containing protein</fullName>
    </submittedName>
</protein>
<name>A0A1M7MMH1_RUMFL</name>
<dbReference type="Pfam" id="PF00990">
    <property type="entry name" value="GGDEF"/>
    <property type="match status" value="1"/>
</dbReference>
<dbReference type="PANTHER" id="PTHR30146">
    <property type="entry name" value="LACI-RELATED TRANSCRIPTIONAL REPRESSOR"/>
    <property type="match status" value="1"/>
</dbReference>
<keyword evidence="1" id="KW-0805">Transcription regulation</keyword>
<dbReference type="SUPFAM" id="SSF55073">
    <property type="entry name" value="Nucleotide cyclase"/>
    <property type="match status" value="1"/>
</dbReference>
<sequence>MSGYRIAVIIEEIGQSYQSEILDGISSAAEEFGLNVLAFTSFSGDMGNARHDVGEFNIFNLPNFDEFDGAILLTNTIYYKPVGNVILDRIKKAGIPAVSIDKDVPSFFYIGIDNKTAMRKITEHMINVHGYKHFAYISGPPGNTESSDRLAGFSAVLEEHRLSLTEDAIYYGDFRAPTGKLAVEQFIEVLPEMPEAIICANDVMAASAITTLASHGYNVPEDIAVTGFDNTYNSHNYQVELTSVERPLGLSGRLACKILYNHLNGLSQERSVILNMSACFTESCGCGHNALSDVSELKKLNYSNYSNFESIQTYMSILNRISTQLLACNNFDEYIATLKSAAEEVRLNEFYFCLCDDWDSETSVDNPIATENAAEKVPTTYTEEVIVAIAYVNGEFIECGNIKSKDVIPPVGNKSDDGKLYFVTPLHFGERCLGYMAIRNTNLAMQNIMFQSFCINICNSLENIRKLMCLEYAVDRLGKLYAQDTFSGIYNRNGFVLATAELYDKCMKEQKDIMLMFLDLDGLKTINDTYGHNTGDQAICNIADVLRASCTDEIFCRFGGDEFIVFGADYTKEAADELTSRIQSNIERINKSEINPFRLGASTGFIIATPKEGEDIFNFVTEADKQMYKEKRKKKLSRYLKA</sequence>
<dbReference type="OrthoDB" id="56125at2"/>
<dbReference type="EMBL" id="FRCT01000024">
    <property type="protein sequence ID" value="SHM92118.1"/>
    <property type="molecule type" value="Genomic_DNA"/>
</dbReference>
<proteinExistence type="predicted"/>
<organism evidence="5 6">
    <name type="scientific">Ruminococcus flavefaciens</name>
    <dbReference type="NCBI Taxonomy" id="1265"/>
    <lineage>
        <taxon>Bacteria</taxon>
        <taxon>Bacillati</taxon>
        <taxon>Bacillota</taxon>
        <taxon>Clostridia</taxon>
        <taxon>Eubacteriales</taxon>
        <taxon>Oscillospiraceae</taxon>
        <taxon>Ruminococcus</taxon>
    </lineage>
</organism>
<dbReference type="NCBIfam" id="TIGR00254">
    <property type="entry name" value="GGDEF"/>
    <property type="match status" value="1"/>
</dbReference>
<evidence type="ECO:0000256" key="2">
    <source>
        <dbReference type="ARBA" id="ARBA00023125"/>
    </source>
</evidence>
<dbReference type="CDD" id="cd01949">
    <property type="entry name" value="GGDEF"/>
    <property type="match status" value="1"/>
</dbReference>
<evidence type="ECO:0000256" key="3">
    <source>
        <dbReference type="ARBA" id="ARBA00023163"/>
    </source>
</evidence>
<keyword evidence="3" id="KW-0804">Transcription</keyword>
<accession>A0A1M7MMH1</accession>
<dbReference type="RefSeq" id="WP_072952508.1">
    <property type="nucleotide sequence ID" value="NZ_FRCT01000024.1"/>
</dbReference>
<dbReference type="InterPro" id="IPR029787">
    <property type="entry name" value="Nucleotide_cyclase"/>
</dbReference>